<feature type="transmembrane region" description="Helical" evidence="7">
    <location>
        <begin position="6"/>
        <end position="25"/>
    </location>
</feature>
<reference evidence="8 9" key="1">
    <citation type="submission" date="2024-10" db="EMBL/GenBank/DDBJ databases">
        <authorList>
            <person name="Yibar A."/>
            <person name="Saticioglu I.B."/>
            <person name="Duman M."/>
            <person name="Ajmi N."/>
            <person name="Gurler F."/>
            <person name="Ay H."/>
            <person name="Onuk E."/>
            <person name="Guler S."/>
            <person name="Romalde J.L."/>
        </authorList>
    </citation>
    <scope>NUCLEOTIDE SEQUENCE [LARGE SCALE GENOMIC DNA]</scope>
    <source>
        <strain evidence="8 9">1-TCBS-B</strain>
    </source>
</reference>
<dbReference type="PANTHER" id="PTHR33508:SF1">
    <property type="entry name" value="UPF0056 MEMBRANE PROTEIN YHCE"/>
    <property type="match status" value="1"/>
</dbReference>
<evidence type="ECO:0000313" key="8">
    <source>
        <dbReference type="EMBL" id="MFH0261694.1"/>
    </source>
</evidence>
<evidence type="ECO:0000256" key="4">
    <source>
        <dbReference type="ARBA" id="ARBA00022692"/>
    </source>
</evidence>
<keyword evidence="9" id="KW-1185">Reference proteome</keyword>
<protein>
    <recommendedName>
        <fullName evidence="7">UPF0056 membrane protein</fullName>
    </recommendedName>
</protein>
<keyword evidence="4 7" id="KW-0812">Transmembrane</keyword>
<evidence type="ECO:0000256" key="1">
    <source>
        <dbReference type="ARBA" id="ARBA00004651"/>
    </source>
</evidence>
<comment type="subcellular location">
    <subcellularLocation>
        <location evidence="1 7">Cell membrane</location>
        <topology evidence="1 7">Multi-pass membrane protein</topology>
    </subcellularLocation>
</comment>
<evidence type="ECO:0000256" key="6">
    <source>
        <dbReference type="ARBA" id="ARBA00023136"/>
    </source>
</evidence>
<proteinExistence type="inferred from homology"/>
<evidence type="ECO:0000256" key="3">
    <source>
        <dbReference type="ARBA" id="ARBA00022475"/>
    </source>
</evidence>
<feature type="transmembrane region" description="Helical" evidence="7">
    <location>
        <begin position="112"/>
        <end position="130"/>
    </location>
</feature>
<dbReference type="EMBL" id="JBIHSF010000008">
    <property type="protein sequence ID" value="MFH0261694.1"/>
    <property type="molecule type" value="Genomic_DNA"/>
</dbReference>
<dbReference type="RefSeq" id="WP_394629427.1">
    <property type="nucleotide sequence ID" value="NZ_JBIHSF010000008.1"/>
</dbReference>
<feature type="transmembrane region" description="Helical" evidence="7">
    <location>
        <begin position="171"/>
        <end position="192"/>
    </location>
</feature>
<dbReference type="Proteomes" id="UP001607125">
    <property type="component" value="Unassembled WGS sequence"/>
</dbReference>
<comment type="caution">
    <text evidence="8">The sequence shown here is derived from an EMBL/GenBank/DDBJ whole genome shotgun (WGS) entry which is preliminary data.</text>
</comment>
<dbReference type="InterPro" id="IPR002771">
    <property type="entry name" value="Multi_antbiot-R_MarC"/>
</dbReference>
<keyword evidence="3" id="KW-1003">Cell membrane</keyword>
<feature type="transmembrane region" description="Helical" evidence="7">
    <location>
        <begin position="46"/>
        <end position="66"/>
    </location>
</feature>
<comment type="similarity">
    <text evidence="2 7">Belongs to the UPF0056 (MarC) family.</text>
</comment>
<evidence type="ECO:0000256" key="2">
    <source>
        <dbReference type="ARBA" id="ARBA00009784"/>
    </source>
</evidence>
<feature type="transmembrane region" description="Helical" evidence="7">
    <location>
        <begin position="72"/>
        <end position="91"/>
    </location>
</feature>
<gene>
    <name evidence="8" type="ORF">ACGRH2_14905</name>
</gene>
<accession>A0ABW7IJA0</accession>
<dbReference type="PANTHER" id="PTHR33508">
    <property type="entry name" value="UPF0056 MEMBRANE PROTEIN YHCE"/>
    <property type="match status" value="1"/>
</dbReference>
<evidence type="ECO:0000313" key="9">
    <source>
        <dbReference type="Proteomes" id="UP001607125"/>
    </source>
</evidence>
<keyword evidence="6 7" id="KW-0472">Membrane</keyword>
<sequence>MTMGTIDIVTLLLATMGPMKISIVFSKYAINMTKEQQRQIAFKTTIIAASICSFFVLGGSVLLSLFHIDTMSLNIAGGIILFLYAIEMVMGKSKGDEGPVGTFSKSIAISPLAMPFFATPQGLVAITTLSADAGHIGGQLMILAIVLGISLVNLIVMLNIKKVMDLLGAEVIQIIGKIAGILLTALAMQMIVSGLTDGLKHLQVLS</sequence>
<dbReference type="Pfam" id="PF01914">
    <property type="entry name" value="MarC"/>
    <property type="match status" value="1"/>
</dbReference>
<keyword evidence="5 7" id="KW-1133">Transmembrane helix</keyword>
<name>A0ABW7IJA0_9VIBR</name>
<organism evidence="8 9">
    <name type="scientific">Vibrio barjaei</name>
    <dbReference type="NCBI Taxonomy" id="1676683"/>
    <lineage>
        <taxon>Bacteria</taxon>
        <taxon>Pseudomonadati</taxon>
        <taxon>Pseudomonadota</taxon>
        <taxon>Gammaproteobacteria</taxon>
        <taxon>Vibrionales</taxon>
        <taxon>Vibrionaceae</taxon>
        <taxon>Vibrio</taxon>
    </lineage>
</organism>
<feature type="transmembrane region" description="Helical" evidence="7">
    <location>
        <begin position="136"/>
        <end position="159"/>
    </location>
</feature>
<evidence type="ECO:0000256" key="7">
    <source>
        <dbReference type="RuleBase" id="RU362048"/>
    </source>
</evidence>
<evidence type="ECO:0000256" key="5">
    <source>
        <dbReference type="ARBA" id="ARBA00022989"/>
    </source>
</evidence>